<comment type="similarity">
    <text evidence="9">Belongs to the Dus family. Dus1 subfamily.</text>
</comment>
<evidence type="ECO:0000256" key="8">
    <source>
        <dbReference type="ARBA" id="ARBA00023027"/>
    </source>
</evidence>
<comment type="caution">
    <text evidence="20">The sequence shown here is derived from an EMBL/GenBank/DDBJ whole genome shotgun (WGS) entry which is preliminary data.</text>
</comment>
<evidence type="ECO:0000256" key="7">
    <source>
        <dbReference type="ARBA" id="ARBA00023002"/>
    </source>
</evidence>
<dbReference type="OMA" id="MPHWLAQ"/>
<dbReference type="EMBL" id="JMSN01000012">
    <property type="protein sequence ID" value="KDN52238.1"/>
    <property type="molecule type" value="Genomic_DNA"/>
</dbReference>
<dbReference type="Pfam" id="PF01207">
    <property type="entry name" value="Dus"/>
    <property type="match status" value="1"/>
</dbReference>
<feature type="region of interest" description="Disordered" evidence="18">
    <location>
        <begin position="498"/>
        <end position="571"/>
    </location>
</feature>
<feature type="compositionally biased region" description="Low complexity" evidence="18">
    <location>
        <begin position="24"/>
        <end position="42"/>
    </location>
</feature>
<evidence type="ECO:0000256" key="18">
    <source>
        <dbReference type="SAM" id="MobiDB-lite"/>
    </source>
</evidence>
<comment type="catalytic activity">
    <reaction evidence="15">
        <text>a 5,6-dihydrouridine in mRNA + NADP(+) = a uridine in mRNA + NADPH + H(+)</text>
        <dbReference type="Rhea" id="RHEA:69855"/>
        <dbReference type="Rhea" id="RHEA-COMP:14658"/>
        <dbReference type="Rhea" id="RHEA-COMP:17789"/>
        <dbReference type="ChEBI" id="CHEBI:15378"/>
        <dbReference type="ChEBI" id="CHEBI:57783"/>
        <dbReference type="ChEBI" id="CHEBI:58349"/>
        <dbReference type="ChEBI" id="CHEBI:65315"/>
        <dbReference type="ChEBI" id="CHEBI:74443"/>
    </reaction>
    <physiologicalReaction direction="right-to-left" evidence="15">
        <dbReference type="Rhea" id="RHEA:69857"/>
    </physiologicalReaction>
</comment>
<comment type="catalytic activity">
    <reaction evidence="14">
        <text>5,6-dihydrouridine(16) in tRNA + NAD(+) = uridine(16) in tRNA + NADH + H(+)</text>
        <dbReference type="Rhea" id="RHEA:53380"/>
        <dbReference type="Rhea" id="RHEA-COMP:13543"/>
        <dbReference type="Rhea" id="RHEA-COMP:13544"/>
        <dbReference type="ChEBI" id="CHEBI:15378"/>
        <dbReference type="ChEBI" id="CHEBI:57540"/>
        <dbReference type="ChEBI" id="CHEBI:57945"/>
        <dbReference type="ChEBI" id="CHEBI:65315"/>
        <dbReference type="ChEBI" id="CHEBI:74443"/>
        <dbReference type="EC" id="1.3.1.88"/>
    </reaction>
    <physiologicalReaction direction="right-to-left" evidence="14">
        <dbReference type="Rhea" id="RHEA:53382"/>
    </physiologicalReaction>
</comment>
<keyword evidence="3" id="KW-0288">FMN</keyword>
<dbReference type="GO" id="GO:0050660">
    <property type="term" value="F:flavin adenine dinucleotide binding"/>
    <property type="evidence" value="ECO:0007669"/>
    <property type="project" value="InterPro"/>
</dbReference>
<feature type="domain" description="DUS-like FMN-binding" evidence="19">
    <location>
        <begin position="81"/>
        <end position="329"/>
    </location>
</feature>
<dbReference type="Proteomes" id="UP000027361">
    <property type="component" value="Unassembled WGS sequence"/>
</dbReference>
<dbReference type="PANTHER" id="PTHR11082:SF5">
    <property type="entry name" value="TRNA-DIHYDROURIDINE(16_17) SYNTHASE [NAD(P)(+)]-LIKE"/>
    <property type="match status" value="1"/>
</dbReference>
<dbReference type="InParanoid" id="A0A066WI81"/>
<evidence type="ECO:0000313" key="20">
    <source>
        <dbReference type="EMBL" id="KDN52238.1"/>
    </source>
</evidence>
<feature type="compositionally biased region" description="Acidic residues" evidence="18">
    <location>
        <begin position="531"/>
        <end position="540"/>
    </location>
</feature>
<dbReference type="AlphaFoldDB" id="A0A066WI81"/>
<comment type="catalytic activity">
    <reaction evidence="13">
        <text>a 5,6-dihydrouridine in mRNA + NAD(+) = a uridine in mRNA + NADH + H(+)</text>
        <dbReference type="Rhea" id="RHEA:69851"/>
        <dbReference type="Rhea" id="RHEA-COMP:14658"/>
        <dbReference type="Rhea" id="RHEA-COMP:17789"/>
        <dbReference type="ChEBI" id="CHEBI:15378"/>
        <dbReference type="ChEBI" id="CHEBI:57540"/>
        <dbReference type="ChEBI" id="CHEBI:57945"/>
        <dbReference type="ChEBI" id="CHEBI:65315"/>
        <dbReference type="ChEBI" id="CHEBI:74443"/>
    </reaction>
    <physiologicalReaction direction="right-to-left" evidence="13">
        <dbReference type="Rhea" id="RHEA:69853"/>
    </physiologicalReaction>
</comment>
<evidence type="ECO:0000256" key="2">
    <source>
        <dbReference type="ARBA" id="ARBA00022630"/>
    </source>
</evidence>
<dbReference type="PANTHER" id="PTHR11082">
    <property type="entry name" value="TRNA-DIHYDROURIDINE SYNTHASE"/>
    <property type="match status" value="1"/>
</dbReference>
<dbReference type="GO" id="GO:0017150">
    <property type="term" value="F:tRNA dihydrouridine synthase activity"/>
    <property type="evidence" value="ECO:0007669"/>
    <property type="project" value="InterPro"/>
</dbReference>
<evidence type="ECO:0000313" key="21">
    <source>
        <dbReference type="Proteomes" id="UP000027361"/>
    </source>
</evidence>
<keyword evidence="2" id="KW-0285">Flavoprotein</keyword>
<reference evidence="20 21" key="1">
    <citation type="submission" date="2014-05" db="EMBL/GenBank/DDBJ databases">
        <title>Draft genome sequence of a rare smut relative, Tilletiaria anomala UBC 951.</title>
        <authorList>
            <consortium name="DOE Joint Genome Institute"/>
            <person name="Toome M."/>
            <person name="Kuo A."/>
            <person name="Henrissat B."/>
            <person name="Lipzen A."/>
            <person name="Tritt A."/>
            <person name="Yoshinaga Y."/>
            <person name="Zane M."/>
            <person name="Barry K."/>
            <person name="Grigoriev I.V."/>
            <person name="Spatafora J.W."/>
            <person name="Aimea M.C."/>
        </authorList>
    </citation>
    <scope>NUCLEOTIDE SEQUENCE [LARGE SCALE GENOMIC DNA]</scope>
    <source>
        <strain evidence="20 21">UBC 951</strain>
    </source>
</reference>
<evidence type="ECO:0000256" key="11">
    <source>
        <dbReference type="ARBA" id="ARBA00047287"/>
    </source>
</evidence>
<evidence type="ECO:0000256" key="13">
    <source>
        <dbReference type="ARBA" id="ARBA00048342"/>
    </source>
</evidence>
<sequence>MTSVAHAVAGFTHANASTSSLADSLSSLQGSSSGSHVSSSLGTEDTAIPDLESFPPSGVPKHEKLSGYEFYRSIGSPRKIVAPMVEGSELAWRVLSRRLGADLCYSPMINSKMYAGTAKGKARPAFRENNFSKKHAEEGASAITRTGNAKDTDRPLIVQFCGNEPALLLESALDVQDHCDAVDLNLGCPQNIAKRGHYGAFLQEDWSLIFSLINTLHLELKVPVTAKMRVFPSVERTVAYARMLERAGAQFIAVHGRTREMKGHKTGLADWKKIAAVKQAVKVPVFANGNVLYPKDVEDVLRVTGADGVMSAEGNLYNPAIFEEKSFSSEMEDSADAGPSRPPIVKPVAQFPFIPDLCDEYLDIIVALKTPASPPACKSHMFKLARPALEVHPDLRRVFGQAKLIPSAEGEERVKEYRAAIHTLRERLEADMQKEEYLRPPEVPRKHSASLLDAASDADVKHASLNDASDPDRPAYIPHWLAQPYFRPPMPPEELEKQAKLKEAKQKNKDKNPSHGRLIEIKDVQARADEAENQDEDELVNEAGLSTSKRKQEGEGEEGESADKKKLKVGA</sequence>
<dbReference type="FunCoup" id="A0A066WI81">
    <property type="interactions" value="299"/>
</dbReference>
<keyword evidence="4" id="KW-0507">mRNA processing</keyword>
<dbReference type="OrthoDB" id="272303at2759"/>
<evidence type="ECO:0000256" key="14">
    <source>
        <dbReference type="ARBA" id="ARBA00048934"/>
    </source>
</evidence>
<dbReference type="EC" id="1.3.1.88" evidence="10"/>
<accession>A0A066WI81</accession>
<keyword evidence="21" id="KW-1185">Reference proteome</keyword>
<feature type="compositionally biased region" description="Basic and acidic residues" evidence="18">
    <location>
        <begin position="498"/>
        <end position="530"/>
    </location>
</feature>
<evidence type="ECO:0000259" key="19">
    <source>
        <dbReference type="Pfam" id="PF01207"/>
    </source>
</evidence>
<keyword evidence="17" id="KW-0175">Coiled coil</keyword>
<dbReference type="InterPro" id="IPR013785">
    <property type="entry name" value="Aldolase_TIM"/>
</dbReference>
<evidence type="ECO:0000256" key="6">
    <source>
        <dbReference type="ARBA" id="ARBA00022857"/>
    </source>
</evidence>
<dbReference type="InterPro" id="IPR018517">
    <property type="entry name" value="tRNA_hU_synthase_CS"/>
</dbReference>
<feature type="region of interest" description="Disordered" evidence="18">
    <location>
        <begin position="24"/>
        <end position="60"/>
    </location>
</feature>
<feature type="coiled-coil region" evidence="17">
    <location>
        <begin position="407"/>
        <end position="434"/>
    </location>
</feature>
<keyword evidence="6" id="KW-0521">NADP</keyword>
<dbReference type="Gene3D" id="3.20.20.70">
    <property type="entry name" value="Aldolase class I"/>
    <property type="match status" value="1"/>
</dbReference>
<evidence type="ECO:0000256" key="9">
    <source>
        <dbReference type="ARBA" id="ARBA00038313"/>
    </source>
</evidence>
<keyword evidence="5" id="KW-0819">tRNA processing</keyword>
<comment type="catalytic activity">
    <reaction evidence="16">
        <text>5,6-dihydrouridine(17) in tRNA + NADP(+) = uridine(17) in tRNA + NADPH + H(+)</text>
        <dbReference type="Rhea" id="RHEA:53368"/>
        <dbReference type="Rhea" id="RHEA-COMP:13541"/>
        <dbReference type="Rhea" id="RHEA-COMP:13542"/>
        <dbReference type="ChEBI" id="CHEBI:15378"/>
        <dbReference type="ChEBI" id="CHEBI:57783"/>
        <dbReference type="ChEBI" id="CHEBI:58349"/>
        <dbReference type="ChEBI" id="CHEBI:65315"/>
        <dbReference type="ChEBI" id="CHEBI:74443"/>
        <dbReference type="EC" id="1.3.1.88"/>
    </reaction>
    <physiologicalReaction direction="right-to-left" evidence="16">
        <dbReference type="Rhea" id="RHEA:53370"/>
    </physiologicalReaction>
</comment>
<gene>
    <name evidence="20" type="ORF">K437DRAFT_220981</name>
</gene>
<comment type="catalytic activity">
    <reaction evidence="12">
        <text>5,6-dihydrouridine(16) in tRNA + NADP(+) = uridine(16) in tRNA + NADPH + H(+)</text>
        <dbReference type="Rhea" id="RHEA:53376"/>
        <dbReference type="Rhea" id="RHEA-COMP:13543"/>
        <dbReference type="Rhea" id="RHEA-COMP:13544"/>
        <dbReference type="ChEBI" id="CHEBI:15378"/>
        <dbReference type="ChEBI" id="CHEBI:57783"/>
        <dbReference type="ChEBI" id="CHEBI:58349"/>
        <dbReference type="ChEBI" id="CHEBI:65315"/>
        <dbReference type="ChEBI" id="CHEBI:74443"/>
        <dbReference type="EC" id="1.3.1.88"/>
    </reaction>
    <physiologicalReaction direction="right-to-left" evidence="12">
        <dbReference type="Rhea" id="RHEA:53378"/>
    </physiologicalReaction>
</comment>
<dbReference type="InterPro" id="IPR035587">
    <property type="entry name" value="DUS-like_FMN-bd"/>
</dbReference>
<evidence type="ECO:0000256" key="10">
    <source>
        <dbReference type="ARBA" id="ARBA00038890"/>
    </source>
</evidence>
<name>A0A066WI81_TILAU</name>
<dbReference type="STRING" id="1037660.A0A066WI81"/>
<dbReference type="CDD" id="cd02801">
    <property type="entry name" value="DUS_like_FMN"/>
    <property type="match status" value="1"/>
</dbReference>
<proteinExistence type="inferred from homology"/>
<keyword evidence="7" id="KW-0560">Oxidoreductase</keyword>
<dbReference type="HOGENOM" id="CLU_013299_5_1_1"/>
<comment type="cofactor">
    <cofactor evidence="1">
        <name>FMN</name>
        <dbReference type="ChEBI" id="CHEBI:58210"/>
    </cofactor>
</comment>
<evidence type="ECO:0000256" key="16">
    <source>
        <dbReference type="ARBA" id="ARBA00049467"/>
    </source>
</evidence>
<dbReference type="RefSeq" id="XP_013245087.1">
    <property type="nucleotide sequence ID" value="XM_013389633.1"/>
</dbReference>
<dbReference type="GeneID" id="25262308"/>
<evidence type="ECO:0000256" key="3">
    <source>
        <dbReference type="ARBA" id="ARBA00022643"/>
    </source>
</evidence>
<evidence type="ECO:0000256" key="5">
    <source>
        <dbReference type="ARBA" id="ARBA00022694"/>
    </source>
</evidence>
<organism evidence="20 21">
    <name type="scientific">Tilletiaria anomala (strain ATCC 24038 / CBS 436.72 / UBC 951)</name>
    <dbReference type="NCBI Taxonomy" id="1037660"/>
    <lineage>
        <taxon>Eukaryota</taxon>
        <taxon>Fungi</taxon>
        <taxon>Dikarya</taxon>
        <taxon>Basidiomycota</taxon>
        <taxon>Ustilaginomycotina</taxon>
        <taxon>Exobasidiomycetes</taxon>
        <taxon>Georgefischeriales</taxon>
        <taxon>Tilletiariaceae</taxon>
        <taxon>Tilletiaria</taxon>
    </lineage>
</organism>
<dbReference type="SUPFAM" id="SSF51395">
    <property type="entry name" value="FMN-linked oxidoreductases"/>
    <property type="match status" value="1"/>
</dbReference>
<dbReference type="PROSITE" id="PS01136">
    <property type="entry name" value="UPF0034"/>
    <property type="match status" value="1"/>
</dbReference>
<evidence type="ECO:0000256" key="4">
    <source>
        <dbReference type="ARBA" id="ARBA00022664"/>
    </source>
</evidence>
<comment type="catalytic activity">
    <reaction evidence="11">
        <text>5,6-dihydrouridine(17) in tRNA + NAD(+) = uridine(17) in tRNA + NADH + H(+)</text>
        <dbReference type="Rhea" id="RHEA:53372"/>
        <dbReference type="Rhea" id="RHEA-COMP:13541"/>
        <dbReference type="Rhea" id="RHEA-COMP:13542"/>
        <dbReference type="ChEBI" id="CHEBI:15378"/>
        <dbReference type="ChEBI" id="CHEBI:57540"/>
        <dbReference type="ChEBI" id="CHEBI:57945"/>
        <dbReference type="ChEBI" id="CHEBI:65315"/>
        <dbReference type="ChEBI" id="CHEBI:74443"/>
        <dbReference type="EC" id="1.3.1.88"/>
    </reaction>
    <physiologicalReaction direction="right-to-left" evidence="11">
        <dbReference type="Rhea" id="RHEA:53374"/>
    </physiologicalReaction>
</comment>
<evidence type="ECO:0000256" key="12">
    <source>
        <dbReference type="ARBA" id="ARBA00047652"/>
    </source>
</evidence>
<protein>
    <recommendedName>
        <fullName evidence="10">tRNA-dihydrouridine(16/17) synthase [NAD(P)(+)]</fullName>
        <ecNumber evidence="10">1.3.1.88</ecNumber>
    </recommendedName>
</protein>
<keyword evidence="8" id="KW-0520">NAD</keyword>
<dbReference type="GO" id="GO:0006397">
    <property type="term" value="P:mRNA processing"/>
    <property type="evidence" value="ECO:0007669"/>
    <property type="project" value="UniProtKB-KW"/>
</dbReference>
<evidence type="ECO:0000256" key="1">
    <source>
        <dbReference type="ARBA" id="ARBA00001917"/>
    </source>
</evidence>
<evidence type="ECO:0000256" key="15">
    <source>
        <dbReference type="ARBA" id="ARBA00049447"/>
    </source>
</evidence>
<evidence type="ECO:0000256" key="17">
    <source>
        <dbReference type="SAM" id="Coils"/>
    </source>
</evidence>